<accession>A0A2R5G5T2</accession>
<dbReference type="EMBL" id="BEYU01000001">
    <property type="protein sequence ID" value="GBG23803.1"/>
    <property type="molecule type" value="Genomic_DNA"/>
</dbReference>
<dbReference type="PANTHER" id="PTHR46967">
    <property type="entry name" value="INSULIN-LIKE GROWTH FACTOR BINDING PROTEIN,N-TERMINAL"/>
    <property type="match status" value="1"/>
</dbReference>
<dbReference type="OrthoDB" id="185085at2759"/>
<comment type="caution">
    <text evidence="1">The sequence shown here is derived from an EMBL/GenBank/DDBJ whole genome shotgun (WGS) entry which is preliminary data.</text>
</comment>
<organism evidence="1 2">
    <name type="scientific">Hondaea fermentalgiana</name>
    <dbReference type="NCBI Taxonomy" id="2315210"/>
    <lineage>
        <taxon>Eukaryota</taxon>
        <taxon>Sar</taxon>
        <taxon>Stramenopiles</taxon>
        <taxon>Bigyra</taxon>
        <taxon>Labyrinthulomycetes</taxon>
        <taxon>Thraustochytrida</taxon>
        <taxon>Thraustochytriidae</taxon>
        <taxon>Hondaea</taxon>
    </lineage>
</organism>
<dbReference type="PANTHER" id="PTHR46967:SF2">
    <property type="entry name" value="SUSHI, VON WILLEBRAND FACTOR TYPE A, EGF AND PENTRAXIN DOMAIN-CONTAINING PROTEIN 1-LIKE"/>
    <property type="match status" value="1"/>
</dbReference>
<sequence length="791" mass="85627">MESNAQATCAPKLGFYCVNGVLQACPRGYYCDSADGIPKPCPADLVSFCPEGSSSPQIVGEGRYVDAEVQEERICERGFYCTQGVRTPCPGGTFGETRGLSDAACSGNCTAGYFCPDGSISPEQEPCVGAADYCPDASAAPQVTDLGYYTPRNRTMQIECPIGSYCYCPAGDAKNPLTVPEGYYSDTVDGAARKTTRTECDHSLAEPSCRLYGYDALLYQSFTIVGDLLYRSVAKVCERGHYCIEGARFECAPGRYGASEGLTTQGCSGLCSAGYYCPAASIVSTQIECPSGAWYCPEGTGTPYPVQTGYYSSDDRASEHICEPGHFCVRGVKRAALASAACAGSCPAGYFCPEGTVVNDTWTCRDALALTTDDQTFRANNVADDSCVVHLLDVYPEQFLEFSIIGARREFDVSSWDLAHANIGRYEIANSLRWDSEELGFRSRSSDENMRKEVSNETLQSGWRPDAGPKTMCFWKKFKSSYIFGIDGLRKDEAENDYFFVGTHWSHRDRIYASAGPTLGGYGSESSVVASNEWIFYCLASGGNGGTAEAYMASPTDLAPKLMWSQNDNGADRGVLAGSTLSVEYGRDMSDAVYGGFIHWNAHLNASEILNAHQVTKYFYQNDARPVRELHCGAYPSTEWNQGFLGRHVGPVPSIHYEKDAQGNYQPVSNTPGIYQAKEFVVPNLPRALDNSEAMLFCPEGSPQPRMAKLGYYTNDARTVQLKCPLGSFCMQGMKKPCPAGTFGDREGLASALCSGYCPAGAACPEGTSKPLAYADLDAAGSLDKKSKRNM</sequence>
<evidence type="ECO:0000313" key="2">
    <source>
        <dbReference type="Proteomes" id="UP000241890"/>
    </source>
</evidence>
<name>A0A2R5G5T2_9STRA</name>
<dbReference type="Proteomes" id="UP000241890">
    <property type="component" value="Unassembled WGS sequence"/>
</dbReference>
<keyword evidence="2" id="KW-1185">Reference proteome</keyword>
<dbReference type="AlphaFoldDB" id="A0A2R5G5T2"/>
<dbReference type="InParanoid" id="A0A2R5G5T2"/>
<proteinExistence type="predicted"/>
<dbReference type="SMART" id="SM01411">
    <property type="entry name" value="Ephrin_rec_like"/>
    <property type="match status" value="5"/>
</dbReference>
<evidence type="ECO:0000313" key="1">
    <source>
        <dbReference type="EMBL" id="GBG23803.1"/>
    </source>
</evidence>
<reference evidence="1 2" key="1">
    <citation type="submission" date="2017-12" db="EMBL/GenBank/DDBJ databases">
        <title>Sequencing, de novo assembly and annotation of complete genome of a new Thraustochytrid species, strain FCC1311.</title>
        <authorList>
            <person name="Sedici K."/>
            <person name="Godart F."/>
            <person name="Aiese Cigliano R."/>
            <person name="Sanseverino W."/>
            <person name="Barakat M."/>
            <person name="Ortet P."/>
            <person name="Marechal E."/>
            <person name="Cagnac O."/>
            <person name="Amato A."/>
        </authorList>
    </citation>
    <scope>NUCLEOTIDE SEQUENCE [LARGE SCALE GENOMIC DNA]</scope>
</reference>
<protein>
    <submittedName>
        <fullName evidence="1">Uncharacterized protein</fullName>
    </submittedName>
</protein>
<gene>
    <name evidence="1" type="ORF">FCC1311_000232</name>
</gene>